<evidence type="ECO:0000313" key="1">
    <source>
        <dbReference type="EMBL" id="OAO15583.1"/>
    </source>
</evidence>
<dbReference type="STRING" id="478820.A0A196SF04"/>
<keyword evidence="2" id="KW-1185">Reference proteome</keyword>
<keyword evidence="1" id="KW-0689">Ribosomal protein</keyword>
<comment type="caution">
    <text evidence="1">The sequence shown here is derived from an EMBL/GenBank/DDBJ whole genome shotgun (WGS) entry which is preliminary data.</text>
</comment>
<keyword evidence="1" id="KW-0687">Ribonucleoprotein</keyword>
<dbReference type="GO" id="GO:0005762">
    <property type="term" value="C:mitochondrial large ribosomal subunit"/>
    <property type="evidence" value="ECO:0007669"/>
    <property type="project" value="TreeGrafter"/>
</dbReference>
<dbReference type="PANTHER" id="PTHR13124:SF12">
    <property type="entry name" value="LARGE RIBOSOMAL SUBUNIT PROTEIN ML46"/>
    <property type="match status" value="1"/>
</dbReference>
<organism evidence="1 2">
    <name type="scientific">Blastocystis sp. subtype 1 (strain ATCC 50177 / NandII)</name>
    <dbReference type="NCBI Taxonomy" id="478820"/>
    <lineage>
        <taxon>Eukaryota</taxon>
        <taxon>Sar</taxon>
        <taxon>Stramenopiles</taxon>
        <taxon>Bigyra</taxon>
        <taxon>Opalozoa</taxon>
        <taxon>Opalinata</taxon>
        <taxon>Blastocystidae</taxon>
        <taxon>Blastocystis</taxon>
    </lineage>
</organism>
<dbReference type="Proteomes" id="UP000078348">
    <property type="component" value="Unassembled WGS sequence"/>
</dbReference>
<accession>A0A196SF04</accession>
<dbReference type="PANTHER" id="PTHR13124">
    <property type="entry name" value="39S RIBOSOMAL PROTEIN L46, MITOCHONDRIAL PRECURSOR-RELATED"/>
    <property type="match status" value="1"/>
</dbReference>
<evidence type="ECO:0000313" key="2">
    <source>
        <dbReference type="Proteomes" id="UP000078348"/>
    </source>
</evidence>
<sequence>MLSAANCRVMQSAIRANCRCFSAIRATQKPKHHYVEHAPSERKIKRDARKKENQKLVDSYKKLDEEAAKSGLEKPWNYYLSLIIERQPIVFGQPPEWYTKFERIREERREQLQMPPVNKVAESILIDKGEETVKEDKDAIEMQKLHEASTSDITPADKANDRKSLIRNTPGFLYLLVNKPSGWAFPRIAFEEANFKSTRQALEQLAATTYGKDLQLYYWGYPPCVHQVKKYSPEEQKKKKAFGEKVFYYRAARLIGDVNLHPSAGKEYNWVSLKEIPEYLKDDELVGLLNRVLE</sequence>
<protein>
    <submittedName>
        <fullName evidence="1">Ribosomal protein</fullName>
    </submittedName>
</protein>
<dbReference type="Gene3D" id="3.90.79.10">
    <property type="entry name" value="Nucleoside Triphosphate Pyrophosphohydrolase"/>
    <property type="match status" value="1"/>
</dbReference>
<dbReference type="OrthoDB" id="194611at2759"/>
<dbReference type="AlphaFoldDB" id="A0A196SF04"/>
<reference evidence="1 2" key="1">
    <citation type="submission" date="2016-05" db="EMBL/GenBank/DDBJ databases">
        <title>Nuclear genome of Blastocystis sp. subtype 1 NandII.</title>
        <authorList>
            <person name="Gentekaki E."/>
            <person name="Curtis B."/>
            <person name="Stairs C."/>
            <person name="Eme L."/>
            <person name="Herman E."/>
            <person name="Klimes V."/>
            <person name="Arias M.C."/>
            <person name="Elias M."/>
            <person name="Hilliou F."/>
            <person name="Klute M."/>
            <person name="Malik S.-B."/>
            <person name="Pightling A."/>
            <person name="Rachubinski R."/>
            <person name="Salas D."/>
            <person name="Schlacht A."/>
            <person name="Suga H."/>
            <person name="Archibald J."/>
            <person name="Ball S.G."/>
            <person name="Clark G."/>
            <person name="Dacks J."/>
            <person name="Van Der Giezen M."/>
            <person name="Tsaousis A."/>
            <person name="Roger A."/>
        </authorList>
    </citation>
    <scope>NUCLEOTIDE SEQUENCE [LARGE SCALE GENOMIC DNA]</scope>
    <source>
        <strain evidence="2">ATCC 50177 / NandII</strain>
    </source>
</reference>
<dbReference type="InterPro" id="IPR040008">
    <property type="entry name" value="Ribosomal_mL46"/>
</dbReference>
<gene>
    <name evidence="1" type="ORF">AV274_2657</name>
</gene>
<name>A0A196SF04_BLAHN</name>
<proteinExistence type="predicted"/>
<dbReference type="EMBL" id="LXWW01000129">
    <property type="protein sequence ID" value="OAO15583.1"/>
    <property type="molecule type" value="Genomic_DNA"/>
</dbReference>
<dbReference type="GO" id="GO:0003735">
    <property type="term" value="F:structural constituent of ribosome"/>
    <property type="evidence" value="ECO:0007669"/>
    <property type="project" value="InterPro"/>
</dbReference>